<dbReference type="AlphaFoldDB" id="A0A1C2IRA5"/>
<comment type="caution">
    <text evidence="6">The sequence shown here is derived from an EMBL/GenBank/DDBJ whole genome shotgun (WGS) entry which is preliminary data.</text>
</comment>
<evidence type="ECO:0000256" key="1">
    <source>
        <dbReference type="ARBA" id="ARBA00004370"/>
    </source>
</evidence>
<evidence type="ECO:0000313" key="6">
    <source>
        <dbReference type="EMBL" id="OCX76266.1"/>
    </source>
</evidence>
<dbReference type="InterPro" id="IPR007792">
    <property type="entry name" value="T4SS_VirB3/TrbD/AvhB"/>
</dbReference>
<dbReference type="Proteomes" id="UP000094893">
    <property type="component" value="Unassembled WGS sequence"/>
</dbReference>
<sequence length="124" mass="13730">MATRSVPVHHGLLRPKLLMGGERQAVIYNFASGFLVIMLTLNLYGIIAAVLLCSSIQGVLAILASRDTQMLEVTSRNLKYQHFYGSGQTLDAEPAPAHVQKQAPVEHLLFWVQTTFMKGKKKHA</sequence>
<dbReference type="RefSeq" id="WP_024893251.1">
    <property type="nucleotide sequence ID" value="NZ_LWRZ01000239.1"/>
</dbReference>
<evidence type="ECO:0000256" key="3">
    <source>
        <dbReference type="ARBA" id="ARBA00022989"/>
    </source>
</evidence>
<dbReference type="GO" id="GO:0016020">
    <property type="term" value="C:membrane"/>
    <property type="evidence" value="ECO:0007669"/>
    <property type="project" value="UniProtKB-SubCell"/>
</dbReference>
<proteinExistence type="predicted"/>
<comment type="subcellular location">
    <subcellularLocation>
        <location evidence="1">Membrane</location>
    </subcellularLocation>
</comment>
<evidence type="ECO:0000256" key="2">
    <source>
        <dbReference type="ARBA" id="ARBA00022692"/>
    </source>
</evidence>
<keyword evidence="4 5" id="KW-0472">Membrane</keyword>
<name>A0A1C2IRA5_ACITH</name>
<evidence type="ECO:0000256" key="5">
    <source>
        <dbReference type="SAM" id="Phobius"/>
    </source>
</evidence>
<keyword evidence="3 5" id="KW-1133">Transmembrane helix</keyword>
<evidence type="ECO:0000313" key="7">
    <source>
        <dbReference type="Proteomes" id="UP000094893"/>
    </source>
</evidence>
<dbReference type="EMBL" id="LWSA01000028">
    <property type="protein sequence ID" value="OCX76266.1"/>
    <property type="molecule type" value="Genomic_DNA"/>
</dbReference>
<keyword evidence="2 5" id="KW-0812">Transmembrane</keyword>
<organism evidence="6 7">
    <name type="scientific">Acidithiobacillus thiooxidans</name>
    <name type="common">Thiobacillus thiooxidans</name>
    <dbReference type="NCBI Taxonomy" id="930"/>
    <lineage>
        <taxon>Bacteria</taxon>
        <taxon>Pseudomonadati</taxon>
        <taxon>Pseudomonadota</taxon>
        <taxon>Acidithiobacillia</taxon>
        <taxon>Acidithiobacillales</taxon>
        <taxon>Acidithiobacillaceae</taxon>
        <taxon>Acidithiobacillus</taxon>
    </lineage>
</organism>
<evidence type="ECO:0000256" key="4">
    <source>
        <dbReference type="ARBA" id="ARBA00023136"/>
    </source>
</evidence>
<evidence type="ECO:0008006" key="8">
    <source>
        <dbReference type="Google" id="ProtNLM"/>
    </source>
</evidence>
<protein>
    <recommendedName>
        <fullName evidence="8">Conjugal transfer protein TrbD</fullName>
    </recommendedName>
</protein>
<reference evidence="6 7" key="1">
    <citation type="journal article" date="2016" name="Int. J. Mol. Sci.">
        <title>Comparative genomics of the extreme acidophile Acidithiobacillus thiooxidans reveals intraspecific divergence and niche adaptation.</title>
        <authorList>
            <person name="Zhang X."/>
            <person name="Feng X."/>
            <person name="Tao J."/>
            <person name="Ma L."/>
            <person name="Xiao Y."/>
            <person name="Liang Y."/>
            <person name="Liu X."/>
            <person name="Yin H."/>
        </authorList>
    </citation>
    <scope>NUCLEOTIDE SEQUENCE [LARGE SCALE GENOMIC DNA]</scope>
    <source>
        <strain evidence="6 7">A02</strain>
    </source>
</reference>
<accession>A0A1C2IRA5</accession>
<feature type="transmembrane region" description="Helical" evidence="5">
    <location>
        <begin position="26"/>
        <end position="52"/>
    </location>
</feature>
<gene>
    <name evidence="6" type="ORF">A6P07_02925</name>
</gene>
<dbReference type="Pfam" id="PF05101">
    <property type="entry name" value="VirB3"/>
    <property type="match status" value="1"/>
</dbReference>